<accession>A0A166RTN7</accession>
<evidence type="ECO:0000256" key="1">
    <source>
        <dbReference type="ARBA" id="ARBA00008805"/>
    </source>
</evidence>
<sequence length="364" mass="40111">MSDSRIATDRILSVQSHVAFGYVGGKAAVFPLQCMGYEVDVVNSVNFSNHSGYGRSGGSKATANDLTEMFESMEANGLLNPSRLLTGYIPGAEALNAVKEFAQKIKDKKPGLIYLMDPVIGDGGQLYVAPDVVPVYRSMLPLATIITPNYFEVETLTGIKLEDIDSLRRALTILHKEYRVPNVVISSMPLQEWLIDKLPNPIRPTSNSDTDSGYLLCLCSSTVNLAESSGNSDVHAQFVPLVPGYFSGVGDLFSALLIGHFENQDLLPSSSQEPPQTPLSYASSMALTKTHAVLTSTYRHTLTLPEEDREQTDTEKDAADPARRRRRMRGRELRLVQPEGQSIIRGADNVDVRKMDPWLDFWTV</sequence>
<evidence type="ECO:0000256" key="3">
    <source>
        <dbReference type="ARBA" id="ARBA00022679"/>
    </source>
</evidence>
<dbReference type="GO" id="GO:0009443">
    <property type="term" value="P:pyridoxal 5'-phosphate salvage"/>
    <property type="evidence" value="ECO:0007669"/>
    <property type="project" value="InterPro"/>
</dbReference>
<evidence type="ECO:0000259" key="8">
    <source>
        <dbReference type="Pfam" id="PF08543"/>
    </source>
</evidence>
<evidence type="ECO:0000313" key="9">
    <source>
        <dbReference type="EMBL" id="KZP28640.1"/>
    </source>
</evidence>
<proteinExistence type="inferred from homology"/>
<dbReference type="GO" id="GO:0008478">
    <property type="term" value="F:pyridoxal kinase activity"/>
    <property type="evidence" value="ECO:0007669"/>
    <property type="project" value="UniProtKB-EC"/>
</dbReference>
<dbReference type="EC" id="2.7.1.35" evidence="2"/>
<organism evidence="9 10">
    <name type="scientific">Athelia psychrophila</name>
    <dbReference type="NCBI Taxonomy" id="1759441"/>
    <lineage>
        <taxon>Eukaryota</taxon>
        <taxon>Fungi</taxon>
        <taxon>Dikarya</taxon>
        <taxon>Basidiomycota</taxon>
        <taxon>Agaricomycotina</taxon>
        <taxon>Agaricomycetes</taxon>
        <taxon>Agaricomycetidae</taxon>
        <taxon>Atheliales</taxon>
        <taxon>Atheliaceae</taxon>
        <taxon>Athelia</taxon>
    </lineage>
</organism>
<keyword evidence="4" id="KW-0547">Nucleotide-binding</keyword>
<evidence type="ECO:0000313" key="10">
    <source>
        <dbReference type="Proteomes" id="UP000076532"/>
    </source>
</evidence>
<dbReference type="AlphaFoldDB" id="A0A166RTN7"/>
<protein>
    <recommendedName>
        <fullName evidence="2">pyridoxal kinase</fullName>
        <ecNumber evidence="2">2.7.1.35</ecNumber>
    </recommendedName>
</protein>
<dbReference type="Gene3D" id="3.40.1190.20">
    <property type="match status" value="1"/>
</dbReference>
<gene>
    <name evidence="9" type="ORF">FIBSPDRAFT_817020</name>
</gene>
<feature type="domain" description="Pyridoxamine kinase/Phosphomethylpyrimidine kinase" evidence="8">
    <location>
        <begin position="86"/>
        <end position="188"/>
    </location>
</feature>
<dbReference type="EMBL" id="KV417502">
    <property type="protein sequence ID" value="KZP28640.1"/>
    <property type="molecule type" value="Genomic_DNA"/>
</dbReference>
<dbReference type="SUPFAM" id="SSF53613">
    <property type="entry name" value="Ribokinase-like"/>
    <property type="match status" value="1"/>
</dbReference>
<evidence type="ECO:0000256" key="2">
    <source>
        <dbReference type="ARBA" id="ARBA00012104"/>
    </source>
</evidence>
<dbReference type="PANTHER" id="PTHR10534:SF2">
    <property type="entry name" value="PYRIDOXAL KINASE"/>
    <property type="match status" value="1"/>
</dbReference>
<dbReference type="CDD" id="cd01173">
    <property type="entry name" value="pyridoxal_pyridoxamine_kinase"/>
    <property type="match status" value="1"/>
</dbReference>
<keyword evidence="6" id="KW-0067">ATP-binding</keyword>
<dbReference type="InterPro" id="IPR029056">
    <property type="entry name" value="Ribokinase-like"/>
</dbReference>
<feature type="compositionally biased region" description="Basic and acidic residues" evidence="7">
    <location>
        <begin position="311"/>
        <end position="322"/>
    </location>
</feature>
<keyword evidence="3" id="KW-0808">Transferase</keyword>
<dbReference type="Pfam" id="PF08543">
    <property type="entry name" value="Phos_pyr_kin"/>
    <property type="match status" value="1"/>
</dbReference>
<name>A0A166RTN7_9AGAM</name>
<comment type="similarity">
    <text evidence="1">Belongs to the pyridoxine kinase family.</text>
</comment>
<dbReference type="Proteomes" id="UP000076532">
    <property type="component" value="Unassembled WGS sequence"/>
</dbReference>
<dbReference type="NCBIfam" id="TIGR00687">
    <property type="entry name" value="pyridox_kin"/>
    <property type="match status" value="1"/>
</dbReference>
<evidence type="ECO:0000256" key="7">
    <source>
        <dbReference type="SAM" id="MobiDB-lite"/>
    </source>
</evidence>
<evidence type="ECO:0000256" key="5">
    <source>
        <dbReference type="ARBA" id="ARBA00022777"/>
    </source>
</evidence>
<feature type="region of interest" description="Disordered" evidence="7">
    <location>
        <begin position="301"/>
        <end position="332"/>
    </location>
</feature>
<dbReference type="STRING" id="436010.A0A166RTN7"/>
<dbReference type="InterPro" id="IPR013749">
    <property type="entry name" value="PM/HMP-P_kinase-1"/>
</dbReference>
<reference evidence="9 10" key="1">
    <citation type="journal article" date="2016" name="Mol. Biol. Evol.">
        <title>Comparative Genomics of Early-Diverging Mushroom-Forming Fungi Provides Insights into the Origins of Lignocellulose Decay Capabilities.</title>
        <authorList>
            <person name="Nagy L.G."/>
            <person name="Riley R."/>
            <person name="Tritt A."/>
            <person name="Adam C."/>
            <person name="Daum C."/>
            <person name="Floudas D."/>
            <person name="Sun H."/>
            <person name="Yadav J.S."/>
            <person name="Pangilinan J."/>
            <person name="Larsson K.H."/>
            <person name="Matsuura K."/>
            <person name="Barry K."/>
            <person name="Labutti K."/>
            <person name="Kuo R."/>
            <person name="Ohm R.A."/>
            <person name="Bhattacharya S.S."/>
            <person name="Shirouzu T."/>
            <person name="Yoshinaga Y."/>
            <person name="Martin F.M."/>
            <person name="Grigoriev I.V."/>
            <person name="Hibbett D.S."/>
        </authorList>
    </citation>
    <scope>NUCLEOTIDE SEQUENCE [LARGE SCALE GENOMIC DNA]</scope>
    <source>
        <strain evidence="9 10">CBS 109695</strain>
    </source>
</reference>
<keyword evidence="5" id="KW-0418">Kinase</keyword>
<dbReference type="GO" id="GO:0005524">
    <property type="term" value="F:ATP binding"/>
    <property type="evidence" value="ECO:0007669"/>
    <property type="project" value="UniProtKB-KW"/>
</dbReference>
<dbReference type="InterPro" id="IPR004625">
    <property type="entry name" value="PyrdxlKinase"/>
</dbReference>
<evidence type="ECO:0000256" key="6">
    <source>
        <dbReference type="ARBA" id="ARBA00022840"/>
    </source>
</evidence>
<evidence type="ECO:0000256" key="4">
    <source>
        <dbReference type="ARBA" id="ARBA00022741"/>
    </source>
</evidence>
<keyword evidence="10" id="KW-1185">Reference proteome</keyword>
<dbReference type="OrthoDB" id="2104723at2759"/>
<dbReference type="GO" id="GO:0005829">
    <property type="term" value="C:cytosol"/>
    <property type="evidence" value="ECO:0007669"/>
    <property type="project" value="TreeGrafter"/>
</dbReference>
<dbReference type="PANTHER" id="PTHR10534">
    <property type="entry name" value="PYRIDOXAL KINASE"/>
    <property type="match status" value="1"/>
</dbReference>